<dbReference type="AlphaFoldDB" id="A0A915I4W2"/>
<protein>
    <submittedName>
        <fullName evidence="2">Uncharacterized protein</fullName>
    </submittedName>
</protein>
<sequence length="161" mass="17742">MNGKRDFKKWLVDNFNFTNTDLNEKEKSMIVGILVKYPNLHAINKADAGHTLLVEHTIDTQDCSKPAMPPLFHTTPKEKEIIQEEIGQAYCPSGSRDTSGSQGRYLAIVLANSNSCLACKSQDVKKFILAASLGIVARTLFNKFQMVDGKCGYAISSQSAL</sequence>
<evidence type="ECO:0000313" key="1">
    <source>
        <dbReference type="Proteomes" id="UP000887565"/>
    </source>
</evidence>
<dbReference type="WBParaSite" id="nRc.2.0.1.t08796-RA">
    <property type="protein sequence ID" value="nRc.2.0.1.t08796-RA"/>
    <property type="gene ID" value="nRc.2.0.1.g08796"/>
</dbReference>
<keyword evidence="1" id="KW-1185">Reference proteome</keyword>
<dbReference type="Proteomes" id="UP000887565">
    <property type="component" value="Unplaced"/>
</dbReference>
<accession>A0A915I4W2</accession>
<name>A0A915I4W2_ROMCU</name>
<proteinExistence type="predicted"/>
<evidence type="ECO:0000313" key="2">
    <source>
        <dbReference type="WBParaSite" id="nRc.2.0.1.t08796-RA"/>
    </source>
</evidence>
<reference evidence="2" key="1">
    <citation type="submission" date="2022-11" db="UniProtKB">
        <authorList>
            <consortium name="WormBaseParasite"/>
        </authorList>
    </citation>
    <scope>IDENTIFICATION</scope>
</reference>
<organism evidence="1 2">
    <name type="scientific">Romanomermis culicivorax</name>
    <name type="common">Nematode worm</name>
    <dbReference type="NCBI Taxonomy" id="13658"/>
    <lineage>
        <taxon>Eukaryota</taxon>
        <taxon>Metazoa</taxon>
        <taxon>Ecdysozoa</taxon>
        <taxon>Nematoda</taxon>
        <taxon>Enoplea</taxon>
        <taxon>Dorylaimia</taxon>
        <taxon>Mermithida</taxon>
        <taxon>Mermithoidea</taxon>
        <taxon>Mermithidae</taxon>
        <taxon>Romanomermis</taxon>
    </lineage>
</organism>